<dbReference type="InterPro" id="IPR043128">
    <property type="entry name" value="Rev_trsase/Diguanyl_cyclase"/>
</dbReference>
<dbReference type="OrthoDB" id="9787514at2"/>
<feature type="transmembrane region" description="Helical" evidence="1">
    <location>
        <begin position="21"/>
        <end position="42"/>
    </location>
</feature>
<dbReference type="RefSeq" id="WP_096655417.1">
    <property type="nucleotide sequence ID" value="NZ_NWUX01000040.1"/>
</dbReference>
<proteinExistence type="predicted"/>
<protein>
    <submittedName>
        <fullName evidence="3">GGDEF domain-containing protein</fullName>
    </submittedName>
</protein>
<dbReference type="AlphaFoldDB" id="A0A2A4HHB8"/>
<dbReference type="SUPFAM" id="SSF55073">
    <property type="entry name" value="Nucleotide cyclase"/>
    <property type="match status" value="1"/>
</dbReference>
<evidence type="ECO:0000259" key="2">
    <source>
        <dbReference type="PROSITE" id="PS50887"/>
    </source>
</evidence>
<dbReference type="InterPro" id="IPR052155">
    <property type="entry name" value="Biofilm_reg_signaling"/>
</dbReference>
<name>A0A2A4HHB8_9GAMM</name>
<dbReference type="InterPro" id="IPR000014">
    <property type="entry name" value="PAS"/>
</dbReference>
<feature type="transmembrane region" description="Helical" evidence="1">
    <location>
        <begin position="307"/>
        <end position="327"/>
    </location>
</feature>
<dbReference type="Pfam" id="PF14827">
    <property type="entry name" value="dCache_3"/>
    <property type="match status" value="1"/>
</dbReference>
<dbReference type="NCBIfam" id="TIGR00229">
    <property type="entry name" value="sensory_box"/>
    <property type="match status" value="1"/>
</dbReference>
<gene>
    <name evidence="3" type="ORF">CPA45_22065</name>
</gene>
<dbReference type="Proteomes" id="UP000218677">
    <property type="component" value="Unassembled WGS sequence"/>
</dbReference>
<organism evidence="3 4">
    <name type="scientific">Vreelandella nigrificans</name>
    <dbReference type="NCBI Taxonomy" id="2042704"/>
    <lineage>
        <taxon>Bacteria</taxon>
        <taxon>Pseudomonadati</taxon>
        <taxon>Pseudomonadota</taxon>
        <taxon>Gammaproteobacteria</taxon>
        <taxon>Oceanospirillales</taxon>
        <taxon>Halomonadaceae</taxon>
        <taxon>Vreelandella</taxon>
    </lineage>
</organism>
<dbReference type="CDD" id="cd01949">
    <property type="entry name" value="GGDEF"/>
    <property type="match status" value="1"/>
</dbReference>
<dbReference type="InterPro" id="IPR035965">
    <property type="entry name" value="PAS-like_dom_sf"/>
</dbReference>
<sequence>MNLLSSLKVRQRLSLTWRVTALSSLLLLVLVALFTWLGHYYLTLQFEASRLTQHERQQREIRLVLQRSADSLLQLASLTASAPNLANALAHSNLSTVADTLNALWPSLQLEAGVDELFIFDAQGHLMGRFGASTPSNEPPLQSWIGDVLATESPVTTLRCAMDCQQFVAVPMLLEGDSIGTVVMSRSLADVTRQAKEVSSSEIALLVIGDQEEQEAAEERRLPHWKGHLVALTSRELTLPLLQLASTQTPIDPLNDAPFSIKHASRYLELSAVYMEEDADWRSTSYFLLISDITDQVTAIKSATNTLLFVGLIGWLAAQLLQLIILLGPMARLRRVAELLPALANGKFSSVRAKLPVSTPRLSNEINVLEHSTRELSFQLETLENAVQERSQQLAERIDELASERDFISSLLDTARVFIVAQSATGHIQLVNSYTRERLALSDNDLLGRHFNDIFDQPTSLLTGDRDSAHHKGRAEISSQEEKIFQTVDRCNCIVAWYHTPLNDNLGGNAARISVGLDITERKTAETRLTWLAEHDPLTELFNRHYFQDAMLNSLSHQSEGAILLLDLDQFKEINELSGHHIGDQLLREVAETLYANLGQRSTIARLGGDEFALLLEGVNSEQAIHIAEYITQLLDSIEFVSAGIKHHVSASIGIALFPLHGQSPADLLASADMAMYKAKEQTASHWYLYAHEISATRSL</sequence>
<dbReference type="EMBL" id="NWUX01000040">
    <property type="protein sequence ID" value="PCF93501.1"/>
    <property type="molecule type" value="Genomic_DNA"/>
</dbReference>
<evidence type="ECO:0000313" key="4">
    <source>
        <dbReference type="Proteomes" id="UP000218677"/>
    </source>
</evidence>
<dbReference type="Pfam" id="PF00990">
    <property type="entry name" value="GGDEF"/>
    <property type="match status" value="1"/>
</dbReference>
<feature type="domain" description="GGDEF" evidence="2">
    <location>
        <begin position="559"/>
        <end position="692"/>
    </location>
</feature>
<comment type="caution">
    <text evidence="3">The sequence shown here is derived from an EMBL/GenBank/DDBJ whole genome shotgun (WGS) entry which is preliminary data.</text>
</comment>
<dbReference type="InterPro" id="IPR029787">
    <property type="entry name" value="Nucleotide_cyclase"/>
</dbReference>
<dbReference type="SMART" id="SM00267">
    <property type="entry name" value="GGDEF"/>
    <property type="match status" value="1"/>
</dbReference>
<dbReference type="InterPro" id="IPR029150">
    <property type="entry name" value="dCache_3"/>
</dbReference>
<evidence type="ECO:0000313" key="3">
    <source>
        <dbReference type="EMBL" id="PCF93501.1"/>
    </source>
</evidence>
<keyword evidence="1" id="KW-0472">Membrane</keyword>
<dbReference type="InterPro" id="IPR000160">
    <property type="entry name" value="GGDEF_dom"/>
</dbReference>
<keyword evidence="1" id="KW-1133">Transmembrane helix</keyword>
<dbReference type="SUPFAM" id="SSF55785">
    <property type="entry name" value="PYP-like sensor domain (PAS domain)"/>
    <property type="match status" value="1"/>
</dbReference>
<dbReference type="PROSITE" id="PS50887">
    <property type="entry name" value="GGDEF"/>
    <property type="match status" value="1"/>
</dbReference>
<dbReference type="Gene3D" id="3.30.450.20">
    <property type="entry name" value="PAS domain"/>
    <property type="match status" value="1"/>
</dbReference>
<reference evidence="4" key="1">
    <citation type="submission" date="2017-09" db="EMBL/GenBank/DDBJ databases">
        <authorList>
            <person name="Cho G.-S."/>
            <person name="Oguntoyinbo F.A."/>
            <person name="Cnockaert M."/>
            <person name="Kabisch J."/>
            <person name="Neve H."/>
            <person name="Bockelmann W."/>
            <person name="Wenning M."/>
            <person name="Franz C.M."/>
            <person name="Vandamme P."/>
        </authorList>
    </citation>
    <scope>NUCLEOTIDE SEQUENCE [LARGE SCALE GENOMIC DNA]</scope>
    <source>
        <strain evidence="4">MBT G8648</strain>
    </source>
</reference>
<dbReference type="PANTHER" id="PTHR44757">
    <property type="entry name" value="DIGUANYLATE CYCLASE DGCP"/>
    <property type="match status" value="1"/>
</dbReference>
<keyword evidence="1" id="KW-0812">Transmembrane</keyword>
<dbReference type="Gene3D" id="3.30.70.270">
    <property type="match status" value="1"/>
</dbReference>
<keyword evidence="4" id="KW-1185">Reference proteome</keyword>
<dbReference type="NCBIfam" id="TIGR00254">
    <property type="entry name" value="GGDEF"/>
    <property type="match status" value="1"/>
</dbReference>
<evidence type="ECO:0000256" key="1">
    <source>
        <dbReference type="SAM" id="Phobius"/>
    </source>
</evidence>
<accession>A0A2A4HHB8</accession>
<dbReference type="PANTHER" id="PTHR44757:SF2">
    <property type="entry name" value="BIOFILM ARCHITECTURE MAINTENANCE PROTEIN MBAA"/>
    <property type="match status" value="1"/>
</dbReference>